<dbReference type="InterPro" id="IPR005442">
    <property type="entry name" value="GST_omega"/>
</dbReference>
<evidence type="ECO:0000259" key="13">
    <source>
        <dbReference type="PROSITE" id="PS50405"/>
    </source>
</evidence>
<dbReference type="Pfam" id="PF02798">
    <property type="entry name" value="GST_N"/>
    <property type="match status" value="1"/>
</dbReference>
<dbReference type="InterPro" id="IPR036249">
    <property type="entry name" value="Thioredoxin-like_sf"/>
</dbReference>
<evidence type="ECO:0000256" key="3">
    <source>
        <dbReference type="ARBA" id="ARBA00012452"/>
    </source>
</evidence>
<keyword evidence="15" id="KW-1185">Reference proteome</keyword>
<dbReference type="GO" id="GO:0050610">
    <property type="term" value="F:methylarsonate reductase activity"/>
    <property type="evidence" value="ECO:0007669"/>
    <property type="project" value="UniProtKB-EC"/>
</dbReference>
<dbReference type="SFLD" id="SFLDG00358">
    <property type="entry name" value="Main_(cytGST)"/>
    <property type="match status" value="1"/>
</dbReference>
<evidence type="ECO:0000313" key="15">
    <source>
        <dbReference type="Proteomes" id="UP000494206"/>
    </source>
</evidence>
<dbReference type="Gene3D" id="3.40.30.10">
    <property type="entry name" value="Glutaredoxin"/>
    <property type="match status" value="1"/>
</dbReference>
<proteinExistence type="inferred from homology"/>
<dbReference type="OrthoDB" id="4951845at2759"/>
<dbReference type="EC" id="1.20.4.2" evidence="4"/>
<dbReference type="GO" id="GO:0006749">
    <property type="term" value="P:glutathione metabolic process"/>
    <property type="evidence" value="ECO:0007669"/>
    <property type="project" value="TreeGrafter"/>
</dbReference>
<dbReference type="InterPro" id="IPR040079">
    <property type="entry name" value="Glutathione_S-Trfase"/>
</dbReference>
<dbReference type="InterPro" id="IPR036282">
    <property type="entry name" value="Glutathione-S-Trfase_C_sf"/>
</dbReference>
<comment type="catalytic activity">
    <reaction evidence="9">
        <text>RX + glutathione = an S-substituted glutathione + a halide anion + H(+)</text>
        <dbReference type="Rhea" id="RHEA:16437"/>
        <dbReference type="ChEBI" id="CHEBI:15378"/>
        <dbReference type="ChEBI" id="CHEBI:16042"/>
        <dbReference type="ChEBI" id="CHEBI:17792"/>
        <dbReference type="ChEBI" id="CHEBI:57925"/>
        <dbReference type="ChEBI" id="CHEBI:90779"/>
        <dbReference type="EC" id="2.5.1.18"/>
    </reaction>
</comment>
<evidence type="ECO:0000256" key="1">
    <source>
        <dbReference type="ARBA" id="ARBA00011067"/>
    </source>
</evidence>
<evidence type="ECO:0000256" key="5">
    <source>
        <dbReference type="ARBA" id="ARBA00022679"/>
    </source>
</evidence>
<organism evidence="14 15">
    <name type="scientific">Caenorhabditis bovis</name>
    <dbReference type="NCBI Taxonomy" id="2654633"/>
    <lineage>
        <taxon>Eukaryota</taxon>
        <taxon>Metazoa</taxon>
        <taxon>Ecdysozoa</taxon>
        <taxon>Nematoda</taxon>
        <taxon>Chromadorea</taxon>
        <taxon>Rhabditida</taxon>
        <taxon>Rhabditina</taxon>
        <taxon>Rhabditomorpha</taxon>
        <taxon>Rhabditoidea</taxon>
        <taxon>Rhabditidae</taxon>
        <taxon>Peloderinae</taxon>
        <taxon>Caenorhabditis</taxon>
    </lineage>
</organism>
<evidence type="ECO:0000256" key="8">
    <source>
        <dbReference type="ARBA" id="ARBA00032681"/>
    </source>
</evidence>
<dbReference type="Pfam" id="PF00043">
    <property type="entry name" value="GST_C"/>
    <property type="match status" value="1"/>
</dbReference>
<comment type="catalytic activity">
    <reaction evidence="11">
        <text>L-dehydroascorbate + 2 glutathione = glutathione disulfide + L-ascorbate</text>
        <dbReference type="Rhea" id="RHEA:24424"/>
        <dbReference type="ChEBI" id="CHEBI:38290"/>
        <dbReference type="ChEBI" id="CHEBI:57925"/>
        <dbReference type="ChEBI" id="CHEBI:58297"/>
        <dbReference type="ChEBI" id="CHEBI:58539"/>
        <dbReference type="EC" id="1.8.5.1"/>
    </reaction>
</comment>
<dbReference type="InterPro" id="IPR010987">
    <property type="entry name" value="Glutathione-S-Trfase_C-like"/>
</dbReference>
<dbReference type="SUPFAM" id="SSF47616">
    <property type="entry name" value="GST C-terminal domain-like"/>
    <property type="match status" value="1"/>
</dbReference>
<dbReference type="PROSITE" id="PS50404">
    <property type="entry name" value="GST_NTER"/>
    <property type="match status" value="1"/>
</dbReference>
<evidence type="ECO:0000313" key="14">
    <source>
        <dbReference type="EMBL" id="CAB3402291.1"/>
    </source>
</evidence>
<dbReference type="PANTHER" id="PTHR43968:SF12">
    <property type="entry name" value="GLUTATHIONE S-TRANSFERASE OMEGA-RELATED"/>
    <property type="match status" value="1"/>
</dbReference>
<evidence type="ECO:0000259" key="12">
    <source>
        <dbReference type="PROSITE" id="PS50404"/>
    </source>
</evidence>
<dbReference type="FunFam" id="3.40.30.10:FF:000123">
    <property type="entry name" value="Glutathione transferase o1"/>
    <property type="match status" value="1"/>
</dbReference>
<evidence type="ECO:0000256" key="9">
    <source>
        <dbReference type="ARBA" id="ARBA00047960"/>
    </source>
</evidence>
<evidence type="ECO:0000256" key="2">
    <source>
        <dbReference type="ARBA" id="ARBA00012436"/>
    </source>
</evidence>
<dbReference type="InterPro" id="IPR004045">
    <property type="entry name" value="Glutathione_S-Trfase_N"/>
</dbReference>
<dbReference type="Gene3D" id="1.20.1050.10">
    <property type="match status" value="1"/>
</dbReference>
<feature type="domain" description="GST N-terminal" evidence="12">
    <location>
        <begin position="37"/>
        <end position="117"/>
    </location>
</feature>
<comment type="catalytic activity">
    <reaction evidence="10">
        <text>methylarsonate + 2 glutathione + H(+) = methylarsonous acid + glutathione disulfide + H2O</text>
        <dbReference type="Rhea" id="RHEA:15969"/>
        <dbReference type="ChEBI" id="CHEBI:15377"/>
        <dbReference type="ChEBI" id="CHEBI:15378"/>
        <dbReference type="ChEBI" id="CHEBI:17826"/>
        <dbReference type="ChEBI" id="CHEBI:33409"/>
        <dbReference type="ChEBI" id="CHEBI:57925"/>
        <dbReference type="ChEBI" id="CHEBI:58297"/>
        <dbReference type="EC" id="1.20.4.2"/>
    </reaction>
</comment>
<dbReference type="InterPro" id="IPR004046">
    <property type="entry name" value="GST_C"/>
</dbReference>
<dbReference type="SUPFAM" id="SSF52833">
    <property type="entry name" value="Thioredoxin-like"/>
    <property type="match status" value="1"/>
</dbReference>
<dbReference type="InterPro" id="IPR050983">
    <property type="entry name" value="GST_Omega/HSP26"/>
</dbReference>
<dbReference type="SFLD" id="SFLDS00019">
    <property type="entry name" value="Glutathione_Transferase_(cytos"/>
    <property type="match status" value="1"/>
</dbReference>
<comment type="caution">
    <text evidence="14">The sequence shown here is derived from an EMBL/GenBank/DDBJ whole genome shotgun (WGS) entry which is preliminary data.</text>
</comment>
<dbReference type="AlphaFoldDB" id="A0A8S1ERQ9"/>
<dbReference type="GO" id="GO:0005737">
    <property type="term" value="C:cytoplasm"/>
    <property type="evidence" value="ECO:0007669"/>
    <property type="project" value="InterPro"/>
</dbReference>
<accession>A0A8S1ERQ9</accession>
<protein>
    <recommendedName>
        <fullName evidence="7">Glutathione-dependent dehydroascorbate reductase</fullName>
        <ecNumber evidence="4">1.20.4.2</ecNumber>
        <ecNumber evidence="2">1.8.5.1</ecNumber>
        <ecNumber evidence="3">2.5.1.18</ecNumber>
    </recommendedName>
    <alternativeName>
        <fullName evidence="8">Monomethylarsonic acid reductase</fullName>
    </alternativeName>
</protein>
<dbReference type="Proteomes" id="UP000494206">
    <property type="component" value="Unassembled WGS sequence"/>
</dbReference>
<comment type="similarity">
    <text evidence="1">Belongs to the GST superfamily. Omega family.</text>
</comment>
<dbReference type="FunFam" id="1.20.1050.10:FF:000009">
    <property type="entry name" value="Glutathione S-transferase omega-1"/>
    <property type="match status" value="1"/>
</dbReference>
<evidence type="ECO:0000256" key="11">
    <source>
        <dbReference type="ARBA" id="ARBA00049544"/>
    </source>
</evidence>
<dbReference type="PROSITE" id="PS50405">
    <property type="entry name" value="GST_CTER"/>
    <property type="match status" value="1"/>
</dbReference>
<gene>
    <name evidence="14" type="ORF">CBOVIS_LOCUS4926</name>
</gene>
<dbReference type="EC" id="1.8.5.1" evidence="2"/>
<keyword evidence="5" id="KW-0808">Transferase</keyword>
<keyword evidence="6" id="KW-0560">Oxidoreductase</keyword>
<reference evidence="14 15" key="1">
    <citation type="submission" date="2020-04" db="EMBL/GenBank/DDBJ databases">
        <authorList>
            <person name="Laetsch R D."/>
            <person name="Stevens L."/>
            <person name="Kumar S."/>
            <person name="Blaxter L. M."/>
        </authorList>
    </citation>
    <scope>NUCLEOTIDE SEQUENCE [LARGE SCALE GENOMIC DNA]</scope>
</reference>
<evidence type="ECO:0000256" key="10">
    <source>
        <dbReference type="ARBA" id="ARBA00048353"/>
    </source>
</evidence>
<dbReference type="PANTHER" id="PTHR43968">
    <property type="match status" value="1"/>
</dbReference>
<evidence type="ECO:0000256" key="4">
    <source>
        <dbReference type="ARBA" id="ARBA00013060"/>
    </source>
</evidence>
<evidence type="ECO:0000256" key="7">
    <source>
        <dbReference type="ARBA" id="ARBA00032186"/>
    </source>
</evidence>
<dbReference type="PRINTS" id="PR01625">
    <property type="entry name" value="GSTRNSFRASEO"/>
</dbReference>
<dbReference type="EMBL" id="CADEPM010000003">
    <property type="protein sequence ID" value="CAB3402291.1"/>
    <property type="molecule type" value="Genomic_DNA"/>
</dbReference>
<dbReference type="EC" id="2.5.1.18" evidence="3"/>
<name>A0A8S1ERQ9_9PELO</name>
<dbReference type="GO" id="GO:0004364">
    <property type="term" value="F:glutathione transferase activity"/>
    <property type="evidence" value="ECO:0007669"/>
    <property type="project" value="UniProtKB-EC"/>
</dbReference>
<sequence length="264" mass="30087">MLCRSSVVHRSIRSLMSLQGKDSRVLKKGDAEPTPPAPGTFRIYNMRFCPWAQRTLIYAAAKKIPAEIVNIHLQEKPEWYFKKHYKGQVPALEHDGKYIIESAIIPEYLDDLLPNTRILPTDPYEKVQQKLLIQRLGDVPQSFYGLVAAIKDPSVKQGKLEAIEKAVTDAENLLTSEYYSGSSPGFVDYLFYPNLQRIFWISHFAETPFDPKNFPGTKFPKLTAWYAKVEKLPEVVEGSQPTELGVEFIKGYVKGDVDYDFGLH</sequence>
<evidence type="ECO:0000256" key="6">
    <source>
        <dbReference type="ARBA" id="ARBA00023002"/>
    </source>
</evidence>
<feature type="domain" description="GST C-terminal" evidence="13">
    <location>
        <begin position="122"/>
        <end position="248"/>
    </location>
</feature>
<dbReference type="GO" id="GO:0045174">
    <property type="term" value="F:glutathione dehydrogenase (ascorbate) activity"/>
    <property type="evidence" value="ECO:0007669"/>
    <property type="project" value="UniProtKB-EC"/>
</dbReference>